<dbReference type="Proteomes" id="UP001526426">
    <property type="component" value="Unassembled WGS sequence"/>
</dbReference>
<evidence type="ECO:0000313" key="3">
    <source>
        <dbReference type="EMBL" id="MCW6036872.1"/>
    </source>
</evidence>
<evidence type="ECO:0000256" key="1">
    <source>
        <dbReference type="SAM" id="MobiDB-lite"/>
    </source>
</evidence>
<feature type="compositionally biased region" description="Low complexity" evidence="1">
    <location>
        <begin position="208"/>
        <end position="225"/>
    </location>
</feature>
<comment type="caution">
    <text evidence="3">The sequence shown here is derived from an EMBL/GenBank/DDBJ whole genome shotgun (WGS) entry which is preliminary data.</text>
</comment>
<evidence type="ECO:0000313" key="4">
    <source>
        <dbReference type="Proteomes" id="UP001526426"/>
    </source>
</evidence>
<proteinExistence type="predicted"/>
<feature type="transmembrane region" description="Helical" evidence="2">
    <location>
        <begin position="151"/>
        <end position="171"/>
    </location>
</feature>
<dbReference type="RefSeq" id="WP_265264692.1">
    <property type="nucleotide sequence ID" value="NZ_JAIHOM010000048.1"/>
</dbReference>
<keyword evidence="4" id="KW-1185">Reference proteome</keyword>
<keyword evidence="2" id="KW-0472">Membrane</keyword>
<sequence>MNEIAKQARQGSMAAIIQILNEQLADQGVRTRAVLENGILQILCEAATEGELEQGEVVPRVRDILEEIDPQRLRRVSICSRIAQEQQLVWLQEVHRNPEQQLLWSETIVLRKPNIFQRLAGKGKKPLPETKGIEFPSFSDQKPGKRGFGHWRSLLSVMVLCGVSFGAGLVYNQGRFSFRDAMRFSFRDAMRSPITISNPLRFVQQSLSPSSPSTPNSPVVESPNPETSPQPTTVLVPPVNGSPVVSPSEDPFAEAVRLAEQVSTRGQTASTAAEWLVLAEQWERASKLMESVPADDPRYNMAQSRITTYQQNSQVAQRQAKARQ</sequence>
<gene>
    <name evidence="3" type="ORF">K4A83_11445</name>
</gene>
<accession>A0ABT3L602</accession>
<feature type="region of interest" description="Disordered" evidence="1">
    <location>
        <begin position="205"/>
        <end position="232"/>
    </location>
</feature>
<keyword evidence="2" id="KW-0812">Transmembrane</keyword>
<organism evidence="3 4">
    <name type="scientific">Spirulina subsalsa FACHB-351</name>
    <dbReference type="NCBI Taxonomy" id="234711"/>
    <lineage>
        <taxon>Bacteria</taxon>
        <taxon>Bacillati</taxon>
        <taxon>Cyanobacteriota</taxon>
        <taxon>Cyanophyceae</taxon>
        <taxon>Spirulinales</taxon>
        <taxon>Spirulinaceae</taxon>
        <taxon>Spirulina</taxon>
    </lineage>
</organism>
<reference evidence="3 4" key="1">
    <citation type="submission" date="2021-08" db="EMBL/GenBank/DDBJ databases">
        <title>Draft genome sequence of Spirulina subsalsa with high tolerance to salinity and hype-accumulation of phycocyanin.</title>
        <authorList>
            <person name="Pei H."/>
            <person name="Jiang L."/>
        </authorList>
    </citation>
    <scope>NUCLEOTIDE SEQUENCE [LARGE SCALE GENOMIC DNA]</scope>
    <source>
        <strain evidence="3 4">FACHB-351</strain>
    </source>
</reference>
<evidence type="ECO:0000256" key="2">
    <source>
        <dbReference type="SAM" id="Phobius"/>
    </source>
</evidence>
<protein>
    <submittedName>
        <fullName evidence="3">Uncharacterized protein</fullName>
    </submittedName>
</protein>
<name>A0ABT3L602_9CYAN</name>
<keyword evidence="2" id="KW-1133">Transmembrane helix</keyword>
<dbReference type="EMBL" id="JAIHOM010000048">
    <property type="protein sequence ID" value="MCW6036872.1"/>
    <property type="molecule type" value="Genomic_DNA"/>
</dbReference>